<organism evidence="15 16">
    <name type="scientific">Lates calcarifer</name>
    <name type="common">Barramundi</name>
    <name type="synonym">Holocentrus calcarifer</name>
    <dbReference type="NCBI Taxonomy" id="8187"/>
    <lineage>
        <taxon>Eukaryota</taxon>
        <taxon>Metazoa</taxon>
        <taxon>Chordata</taxon>
        <taxon>Craniata</taxon>
        <taxon>Vertebrata</taxon>
        <taxon>Euteleostomi</taxon>
        <taxon>Actinopterygii</taxon>
        <taxon>Neopterygii</taxon>
        <taxon>Teleostei</taxon>
        <taxon>Neoteleostei</taxon>
        <taxon>Acanthomorphata</taxon>
        <taxon>Carangaria</taxon>
        <taxon>Carangaria incertae sedis</taxon>
        <taxon>Centropomidae</taxon>
        <taxon>Lates</taxon>
    </lineage>
</organism>
<reference evidence="15" key="3">
    <citation type="submission" date="2025-05" db="UniProtKB">
        <authorList>
            <consortium name="Ensembl"/>
        </authorList>
    </citation>
    <scope>IDENTIFICATION</scope>
</reference>
<name>A0A4W6DIG0_LATCA</name>
<evidence type="ECO:0000313" key="16">
    <source>
        <dbReference type="Proteomes" id="UP000314980"/>
    </source>
</evidence>
<feature type="chain" id="PRO_5044613113" description="Lysozyme g" evidence="13">
    <location>
        <begin position="27"/>
        <end position="567"/>
    </location>
</feature>
<dbReference type="RefSeq" id="XP_018545239.1">
    <property type="nucleotide sequence ID" value="XM_018689723.2"/>
</dbReference>
<keyword evidence="16" id="KW-1185">Reference proteome</keyword>
<dbReference type="EC" id="3.2.1.17" evidence="4"/>
<keyword evidence="6" id="KW-0081">Bacteriolytic enzyme</keyword>
<dbReference type="GO" id="GO:0016020">
    <property type="term" value="C:membrane"/>
    <property type="evidence" value="ECO:0007669"/>
    <property type="project" value="UniProtKB-SubCell"/>
</dbReference>
<dbReference type="Pfam" id="PF22705">
    <property type="entry name" value="C2-set_3"/>
    <property type="match status" value="1"/>
</dbReference>
<feature type="region of interest" description="Disordered" evidence="11">
    <location>
        <begin position="346"/>
        <end position="370"/>
    </location>
</feature>
<dbReference type="InterPro" id="IPR053896">
    <property type="entry name" value="BTN3A2-like_Ig-C"/>
</dbReference>
<keyword evidence="9" id="KW-0393">Immunoglobulin domain</keyword>
<evidence type="ECO:0000256" key="11">
    <source>
        <dbReference type="SAM" id="MobiDB-lite"/>
    </source>
</evidence>
<dbReference type="SUPFAM" id="SSF48726">
    <property type="entry name" value="Immunoglobulin"/>
    <property type="match status" value="1"/>
</dbReference>
<dbReference type="PANTHER" id="PTHR31698">
    <property type="entry name" value="LYSOZYME G FAMILY MEMBER"/>
    <property type="match status" value="1"/>
</dbReference>
<dbReference type="InterPro" id="IPR036179">
    <property type="entry name" value="Ig-like_dom_sf"/>
</dbReference>
<dbReference type="SMART" id="SM00409">
    <property type="entry name" value="IG"/>
    <property type="match status" value="1"/>
</dbReference>
<dbReference type="GO" id="GO:0050830">
    <property type="term" value="P:defense response to Gram-positive bacterium"/>
    <property type="evidence" value="ECO:0007669"/>
    <property type="project" value="TreeGrafter"/>
</dbReference>
<dbReference type="Pfam" id="PF07686">
    <property type="entry name" value="V-set"/>
    <property type="match status" value="1"/>
</dbReference>
<evidence type="ECO:0000256" key="7">
    <source>
        <dbReference type="ARBA" id="ARBA00023136"/>
    </source>
</evidence>
<evidence type="ECO:0000256" key="5">
    <source>
        <dbReference type="ARBA" id="ARBA00016485"/>
    </source>
</evidence>
<feature type="compositionally biased region" description="Polar residues" evidence="11">
    <location>
        <begin position="354"/>
        <end position="367"/>
    </location>
</feature>
<evidence type="ECO:0000256" key="10">
    <source>
        <dbReference type="ARBA" id="ARBA00031262"/>
    </source>
</evidence>
<keyword evidence="13" id="KW-0732">Signal</keyword>
<feature type="domain" description="Ig-like" evidence="14">
    <location>
        <begin position="23"/>
        <end position="136"/>
    </location>
</feature>
<evidence type="ECO:0000256" key="3">
    <source>
        <dbReference type="ARBA" id="ARBA00008902"/>
    </source>
</evidence>
<feature type="transmembrane region" description="Helical" evidence="12">
    <location>
        <begin position="248"/>
        <end position="268"/>
    </location>
</feature>
<dbReference type="Proteomes" id="UP000314980">
    <property type="component" value="Unassembled WGS sequence"/>
</dbReference>
<comment type="catalytic activity">
    <reaction evidence="1">
        <text>Hydrolysis of (1-&gt;4)-beta-linkages between N-acetylmuramic acid and N-acetyl-D-glucosamine residues in a peptidoglycan and between N-acetyl-D-glucosamine residues in chitodextrins.</text>
        <dbReference type="EC" id="3.2.1.17"/>
    </reaction>
</comment>
<dbReference type="InterPro" id="IPR013783">
    <property type="entry name" value="Ig-like_fold"/>
</dbReference>
<dbReference type="GO" id="GO:0003796">
    <property type="term" value="F:lysozyme activity"/>
    <property type="evidence" value="ECO:0007669"/>
    <property type="project" value="UniProtKB-EC"/>
</dbReference>
<dbReference type="GeneID" id="108892269"/>
<evidence type="ECO:0000256" key="6">
    <source>
        <dbReference type="ARBA" id="ARBA00022638"/>
    </source>
</evidence>
<evidence type="ECO:0000256" key="8">
    <source>
        <dbReference type="ARBA" id="ARBA00023295"/>
    </source>
</evidence>
<dbReference type="GO" id="GO:0005576">
    <property type="term" value="C:extracellular region"/>
    <property type="evidence" value="ECO:0007669"/>
    <property type="project" value="TreeGrafter"/>
</dbReference>
<reference evidence="17" key="2">
    <citation type="submission" date="2025-04" db="UniProtKB">
        <authorList>
            <consortium name="RefSeq"/>
        </authorList>
    </citation>
    <scope>IDENTIFICATION</scope>
    <source>
        <tissue evidence="17">Brain</tissue>
    </source>
</reference>
<dbReference type="SUPFAM" id="SSF53955">
    <property type="entry name" value="Lysozyme-like"/>
    <property type="match status" value="1"/>
</dbReference>
<dbReference type="PROSITE" id="PS50835">
    <property type="entry name" value="IG_LIKE"/>
    <property type="match status" value="1"/>
</dbReference>
<evidence type="ECO:0000256" key="13">
    <source>
        <dbReference type="SAM" id="SignalP"/>
    </source>
</evidence>
<dbReference type="GO" id="GO:0009253">
    <property type="term" value="P:peptidoglycan catabolic process"/>
    <property type="evidence" value="ECO:0007669"/>
    <property type="project" value="InterPro"/>
</dbReference>
<dbReference type="OrthoDB" id="10021790at2759"/>
<keyword evidence="12" id="KW-0812">Transmembrane</keyword>
<dbReference type="InterPro" id="IPR002152">
    <property type="entry name" value="Glyco_hydro_23"/>
</dbReference>
<protein>
    <recommendedName>
        <fullName evidence="5">Lysozyme g</fullName>
        <ecNumber evidence="4">3.2.1.17</ecNumber>
    </recommendedName>
    <alternativeName>
        <fullName evidence="10">1,4-beta-N-acetylmuramidase</fullName>
    </alternativeName>
</protein>
<evidence type="ECO:0000256" key="2">
    <source>
        <dbReference type="ARBA" id="ARBA00004370"/>
    </source>
</evidence>
<keyword evidence="6" id="KW-0929">Antimicrobial</keyword>
<feature type="signal peptide" evidence="13">
    <location>
        <begin position="1"/>
        <end position="26"/>
    </location>
</feature>
<dbReference type="InterPro" id="IPR013106">
    <property type="entry name" value="Ig_V-set"/>
</dbReference>
<dbReference type="KEGG" id="lcf:108892269"/>
<dbReference type="GeneTree" id="ENSGT00390000017614"/>
<dbReference type="Proteomes" id="UP000694890">
    <property type="component" value="Linkage group LG9"/>
</dbReference>
<keyword evidence="8" id="KW-0326">Glycosidase</keyword>
<evidence type="ECO:0000313" key="17">
    <source>
        <dbReference type="RefSeq" id="XP_018545239.1"/>
    </source>
</evidence>
<proteinExistence type="inferred from homology"/>
<keyword evidence="8" id="KW-0378">Hydrolase</keyword>
<dbReference type="InterPro" id="IPR023346">
    <property type="entry name" value="Lysozyme-like_dom_sf"/>
</dbReference>
<reference evidence="16" key="1">
    <citation type="submission" date="2015-09" db="EMBL/GenBank/DDBJ databases">
        <authorList>
            <person name="Sai Rama Sridatta P."/>
        </authorList>
    </citation>
    <scope>NUCLEOTIDE SEQUENCE [LARGE SCALE GENOMIC DNA]</scope>
</reference>
<keyword evidence="7 12" id="KW-0472">Membrane</keyword>
<comment type="similarity">
    <text evidence="3">Belongs to the glycosyl hydrolase 23 family.</text>
</comment>
<dbReference type="GO" id="GO:0031640">
    <property type="term" value="P:killing of cells of another organism"/>
    <property type="evidence" value="ECO:0007669"/>
    <property type="project" value="UniProtKB-KW"/>
</dbReference>
<dbReference type="PANTHER" id="PTHR31698:SF8">
    <property type="entry name" value="LYSOZYME G-RELATED"/>
    <property type="match status" value="1"/>
</dbReference>
<keyword evidence="12" id="KW-1133">Transmembrane helix</keyword>
<sequence>MNSAGFTVLCSWCVQFFSSIYAPATGRSLQPGSPGRVFVVSGDDAVLPCRLDTSVPSRVMVLEWSRVDGPSPLTVHVLRNGKELAKEKSVEYLGRTDVTEDGSLKLRSVTRWDSGTYSCVILRGSSLADKVQVFVSLTVAEVSEVDMTVQRTSSNELFVRCESSGWSPEPLISLLDASGDVLPAQTESSVGPDNLHSVRAHLDLAAMKGIGTLTCRVEIPGGNVVKEKEIYFTDLFNLPEADLGYSTWVVPVLLVAIVVIILVWAFVVPMRVIKMLRTSLQPLKAFFIRLIQGQEDHDTDAAGYPTGHPSPEVDTVWHTPGPPMVVPQGPIEGPRGPPTAVAWRPLGPPDAKTTGMSPSSSRQSASLESGRRYTEYGDIFEVDTTGASAHTARANQVKDSNGQLMSGVDASQELAKRDLKEMMKYKENIITVGKILRVHPALIAAIISRQSQAGTKLDANGFGQYDSSSFGLMQINKRYHEVKGSPYGTEHIGQGITFLIQLIKVMERTKPNWTKEQRLKGALACYIAGEDKVIPLENYEDVDSKTPYGDFANDVVARAQWFARNNF</sequence>
<evidence type="ECO:0000256" key="1">
    <source>
        <dbReference type="ARBA" id="ARBA00000632"/>
    </source>
</evidence>
<accession>A0A4W6DIG0</accession>
<comment type="subcellular location">
    <subcellularLocation>
        <location evidence="2">Membrane</location>
    </subcellularLocation>
</comment>
<dbReference type="InterPro" id="IPR007110">
    <property type="entry name" value="Ig-like_dom"/>
</dbReference>
<evidence type="ECO:0000256" key="12">
    <source>
        <dbReference type="SAM" id="Phobius"/>
    </source>
</evidence>
<evidence type="ECO:0000259" key="14">
    <source>
        <dbReference type="PROSITE" id="PS50835"/>
    </source>
</evidence>
<dbReference type="PRINTS" id="PR00749">
    <property type="entry name" value="LYSOZYMEG"/>
</dbReference>
<dbReference type="Gene3D" id="1.10.530.10">
    <property type="match status" value="1"/>
</dbReference>
<evidence type="ECO:0000256" key="4">
    <source>
        <dbReference type="ARBA" id="ARBA00012732"/>
    </source>
</evidence>
<gene>
    <name evidence="15 17" type="primary">LOC108892269</name>
</gene>
<dbReference type="Ensembl" id="ENSLCAT00010025161.1">
    <property type="protein sequence ID" value="ENSLCAP00010024628.1"/>
    <property type="gene ID" value="ENSLCAG00010011523.1"/>
</dbReference>
<dbReference type="CDD" id="cd01021">
    <property type="entry name" value="GEWL"/>
    <property type="match status" value="1"/>
</dbReference>
<evidence type="ECO:0000313" key="15">
    <source>
        <dbReference type="Ensembl" id="ENSLCAP00010024628.1"/>
    </source>
</evidence>
<dbReference type="InterPro" id="IPR003599">
    <property type="entry name" value="Ig_sub"/>
</dbReference>
<dbReference type="Gene3D" id="2.60.40.10">
    <property type="entry name" value="Immunoglobulins"/>
    <property type="match status" value="2"/>
</dbReference>
<dbReference type="InParanoid" id="A0A4W6DIG0"/>
<evidence type="ECO:0000256" key="9">
    <source>
        <dbReference type="ARBA" id="ARBA00023319"/>
    </source>
</evidence>
<dbReference type="AlphaFoldDB" id="A0A4W6DIG0"/>